<keyword evidence="2" id="KW-1185">Reference proteome</keyword>
<reference evidence="1 2" key="1">
    <citation type="journal article" date="2021" name="BMC Genomics">
        <title>Datura genome reveals duplications of psychoactive alkaloid biosynthetic genes and high mutation rate following tissue culture.</title>
        <authorList>
            <person name="Rajewski A."/>
            <person name="Carter-House D."/>
            <person name="Stajich J."/>
            <person name="Litt A."/>
        </authorList>
    </citation>
    <scope>NUCLEOTIDE SEQUENCE [LARGE SCALE GENOMIC DNA]</scope>
    <source>
        <strain evidence="1">AR-01</strain>
    </source>
</reference>
<name>A0ABS8WW65_DATST</name>
<evidence type="ECO:0000313" key="2">
    <source>
        <dbReference type="Proteomes" id="UP000823775"/>
    </source>
</evidence>
<comment type="caution">
    <text evidence="1">The sequence shown here is derived from an EMBL/GenBank/DDBJ whole genome shotgun (WGS) entry which is preliminary data.</text>
</comment>
<dbReference type="EMBL" id="JACEIK010016205">
    <property type="protein sequence ID" value="MCE3217204.1"/>
    <property type="molecule type" value="Genomic_DNA"/>
</dbReference>
<organism evidence="1 2">
    <name type="scientific">Datura stramonium</name>
    <name type="common">Jimsonweed</name>
    <name type="synonym">Common thornapple</name>
    <dbReference type="NCBI Taxonomy" id="4076"/>
    <lineage>
        <taxon>Eukaryota</taxon>
        <taxon>Viridiplantae</taxon>
        <taxon>Streptophyta</taxon>
        <taxon>Embryophyta</taxon>
        <taxon>Tracheophyta</taxon>
        <taxon>Spermatophyta</taxon>
        <taxon>Magnoliopsida</taxon>
        <taxon>eudicotyledons</taxon>
        <taxon>Gunneridae</taxon>
        <taxon>Pentapetalae</taxon>
        <taxon>asterids</taxon>
        <taxon>lamiids</taxon>
        <taxon>Solanales</taxon>
        <taxon>Solanaceae</taxon>
        <taxon>Solanoideae</taxon>
        <taxon>Datureae</taxon>
        <taxon>Datura</taxon>
    </lineage>
</organism>
<feature type="non-terminal residue" evidence="1">
    <location>
        <position position="1"/>
    </location>
</feature>
<proteinExistence type="predicted"/>
<dbReference type="Proteomes" id="UP000823775">
    <property type="component" value="Unassembled WGS sequence"/>
</dbReference>
<sequence>AVETYGLTWFNTQTEAKYALEHWIDEGRLAQEFLAIRDKLSELGVGYIFTEPEECNLTFVRSSTKTGTHHMEREPR</sequence>
<protein>
    <submittedName>
        <fullName evidence="1">Uncharacterized protein</fullName>
    </submittedName>
</protein>
<accession>A0ABS8WW65</accession>
<evidence type="ECO:0000313" key="1">
    <source>
        <dbReference type="EMBL" id="MCE3217204.1"/>
    </source>
</evidence>
<gene>
    <name evidence="1" type="ORF">HAX54_011036</name>
</gene>